<dbReference type="EMBL" id="LYDR01000099">
    <property type="protein sequence ID" value="ODA30854.1"/>
    <property type="molecule type" value="Genomic_DNA"/>
</dbReference>
<feature type="transmembrane region" description="Helical" evidence="1">
    <location>
        <begin position="39"/>
        <end position="61"/>
    </location>
</feature>
<dbReference type="STRING" id="1841610.A6X21_05340"/>
<evidence type="ECO:0000313" key="3">
    <source>
        <dbReference type="Proteomes" id="UP000094828"/>
    </source>
</evidence>
<reference evidence="2 3" key="1">
    <citation type="submission" date="2016-05" db="EMBL/GenBank/DDBJ databases">
        <title>Genomic and physiological characterization of Planctopirus sp. isolated from fresh water lake.</title>
        <authorList>
            <person name="Subhash Y."/>
            <person name="Ramana C."/>
        </authorList>
    </citation>
    <scope>NUCLEOTIDE SEQUENCE [LARGE SCALE GENOMIC DNA]</scope>
    <source>
        <strain evidence="2 3">JC280</strain>
    </source>
</reference>
<evidence type="ECO:0000313" key="2">
    <source>
        <dbReference type="EMBL" id="ODA30854.1"/>
    </source>
</evidence>
<accession>A0A1C3ECD9</accession>
<keyword evidence="1" id="KW-0472">Membrane</keyword>
<keyword evidence="3" id="KW-1185">Reference proteome</keyword>
<gene>
    <name evidence="2" type="ORF">A6X21_05340</name>
</gene>
<feature type="transmembrane region" description="Helical" evidence="1">
    <location>
        <begin position="73"/>
        <end position="95"/>
    </location>
</feature>
<organism evidence="2 3">
    <name type="scientific">Planctopirus hydrillae</name>
    <dbReference type="NCBI Taxonomy" id="1841610"/>
    <lineage>
        <taxon>Bacteria</taxon>
        <taxon>Pseudomonadati</taxon>
        <taxon>Planctomycetota</taxon>
        <taxon>Planctomycetia</taxon>
        <taxon>Planctomycetales</taxon>
        <taxon>Planctomycetaceae</taxon>
        <taxon>Planctopirus</taxon>
    </lineage>
</organism>
<dbReference type="AlphaFoldDB" id="A0A1C3ECD9"/>
<protein>
    <recommendedName>
        <fullName evidence="4">DUF2752 domain-containing protein</fullName>
    </recommendedName>
</protein>
<sequence>MLLLFAAVLLISGFLLAAFLKPHPSGVGTHQQLGLPPCYFLALSGLPCPACGMTTCFSHFVRLEWIDAARCHPGGLCLAFFASITTVWILVSVIRGVSCLTSDYLEVFAVLSCVVLGIILLNWVGRIAWIYWSGF</sequence>
<dbReference type="InterPro" id="IPR021215">
    <property type="entry name" value="DUF2752"/>
</dbReference>
<keyword evidence="1" id="KW-0812">Transmembrane</keyword>
<dbReference type="Pfam" id="PF10825">
    <property type="entry name" value="DUF2752"/>
    <property type="match status" value="1"/>
</dbReference>
<keyword evidence="1" id="KW-1133">Transmembrane helix</keyword>
<evidence type="ECO:0000256" key="1">
    <source>
        <dbReference type="SAM" id="Phobius"/>
    </source>
</evidence>
<evidence type="ECO:0008006" key="4">
    <source>
        <dbReference type="Google" id="ProtNLM"/>
    </source>
</evidence>
<feature type="transmembrane region" description="Helical" evidence="1">
    <location>
        <begin position="107"/>
        <end position="132"/>
    </location>
</feature>
<name>A0A1C3ECD9_9PLAN</name>
<proteinExistence type="predicted"/>
<dbReference type="Proteomes" id="UP000094828">
    <property type="component" value="Unassembled WGS sequence"/>
</dbReference>
<comment type="caution">
    <text evidence="2">The sequence shown here is derived from an EMBL/GenBank/DDBJ whole genome shotgun (WGS) entry which is preliminary data.</text>
</comment>